<comment type="caution">
    <text evidence="3">The sequence shown here is derived from an EMBL/GenBank/DDBJ whole genome shotgun (WGS) entry which is preliminary data.</text>
</comment>
<dbReference type="RefSeq" id="WP_050356213.1">
    <property type="nucleotide sequence ID" value="NZ_LGSS01000016.1"/>
</dbReference>
<keyword evidence="4" id="KW-1185">Reference proteome</keyword>
<dbReference type="Pfam" id="PF13490">
    <property type="entry name" value="zf-HC2"/>
    <property type="match status" value="1"/>
</dbReference>
<keyword evidence="1" id="KW-1133">Transmembrane helix</keyword>
<evidence type="ECO:0000256" key="1">
    <source>
        <dbReference type="SAM" id="Phobius"/>
    </source>
</evidence>
<dbReference type="OrthoDB" id="2084847at2"/>
<evidence type="ECO:0000313" key="4">
    <source>
        <dbReference type="Proteomes" id="UP000037267"/>
    </source>
</evidence>
<organism evidence="3 4">
    <name type="scientific">Gottschalkia purinilytica</name>
    <name type="common">Clostridium purinilyticum</name>
    <dbReference type="NCBI Taxonomy" id="1503"/>
    <lineage>
        <taxon>Bacteria</taxon>
        <taxon>Bacillati</taxon>
        <taxon>Bacillota</taxon>
        <taxon>Tissierellia</taxon>
        <taxon>Tissierellales</taxon>
        <taxon>Gottschalkiaceae</taxon>
        <taxon>Gottschalkia</taxon>
    </lineage>
</organism>
<dbReference type="STRING" id="1503.CLPU_16c00560"/>
<reference evidence="4" key="1">
    <citation type="submission" date="2015-07" db="EMBL/GenBank/DDBJ databases">
        <title>Draft genome sequence of the purine-degrading Gottschalkia purinilyticum DSM 1384 (formerly Clostridium purinilyticum).</title>
        <authorList>
            <person name="Poehlein A."/>
            <person name="Schiel-Bengelsdorf B."/>
            <person name="Bengelsdorf F.R."/>
            <person name="Daniel R."/>
            <person name="Duerre P."/>
        </authorList>
    </citation>
    <scope>NUCLEOTIDE SEQUENCE [LARGE SCALE GENOMIC DNA]</scope>
    <source>
        <strain evidence="4">DSM 1384</strain>
    </source>
</reference>
<dbReference type="EMBL" id="LGSS01000016">
    <property type="protein sequence ID" value="KNF07500.1"/>
    <property type="molecule type" value="Genomic_DNA"/>
</dbReference>
<feature type="transmembrane region" description="Helical" evidence="1">
    <location>
        <begin position="87"/>
        <end position="106"/>
    </location>
</feature>
<feature type="domain" description="Putative zinc-finger" evidence="2">
    <location>
        <begin position="3"/>
        <end position="36"/>
    </location>
</feature>
<dbReference type="InterPro" id="IPR027383">
    <property type="entry name" value="Znf_put"/>
</dbReference>
<keyword evidence="1" id="KW-0812">Transmembrane</keyword>
<name>A0A0L0W8A9_GOTPU</name>
<proteinExistence type="predicted"/>
<accession>A0A0L0W8A9</accession>
<sequence>MECREVIENMDEYIEKRLTDIEAHNIKKHIDKCQPCKKEYIEMKNVFDIISDCSNIQAPLNFTDRVMNNIKSYETSKKIKQLALSRWGTSLVAAGILLMILNFTQYSPSKIMESMYESATEINKIVVNPFSKISDKFKIISNLNIWNK</sequence>
<dbReference type="Proteomes" id="UP000037267">
    <property type="component" value="Unassembled WGS sequence"/>
</dbReference>
<keyword evidence="1" id="KW-0472">Membrane</keyword>
<dbReference type="AlphaFoldDB" id="A0A0L0W8A9"/>
<gene>
    <name evidence="3" type="ORF">CLPU_16c00560</name>
</gene>
<protein>
    <recommendedName>
        <fullName evidence="2">Putative zinc-finger domain-containing protein</fullName>
    </recommendedName>
</protein>
<evidence type="ECO:0000313" key="3">
    <source>
        <dbReference type="EMBL" id="KNF07500.1"/>
    </source>
</evidence>
<evidence type="ECO:0000259" key="2">
    <source>
        <dbReference type="Pfam" id="PF13490"/>
    </source>
</evidence>